<gene>
    <name evidence="1" type="ORF">L1987_15718</name>
</gene>
<reference evidence="1 2" key="2">
    <citation type="journal article" date="2022" name="Mol. Ecol. Resour.">
        <title>The genomes of chicory, endive, great burdock and yacon provide insights into Asteraceae paleo-polyploidization history and plant inulin production.</title>
        <authorList>
            <person name="Fan W."/>
            <person name="Wang S."/>
            <person name="Wang H."/>
            <person name="Wang A."/>
            <person name="Jiang F."/>
            <person name="Liu H."/>
            <person name="Zhao H."/>
            <person name="Xu D."/>
            <person name="Zhang Y."/>
        </authorList>
    </citation>
    <scope>NUCLEOTIDE SEQUENCE [LARGE SCALE GENOMIC DNA]</scope>
    <source>
        <strain evidence="2">cv. Yunnan</strain>
        <tissue evidence="1">Leaves</tissue>
    </source>
</reference>
<evidence type="ECO:0000313" key="1">
    <source>
        <dbReference type="EMBL" id="KAI3816033.1"/>
    </source>
</evidence>
<name>A0ACB9J8M8_9ASTR</name>
<comment type="caution">
    <text evidence="1">The sequence shown here is derived from an EMBL/GenBank/DDBJ whole genome shotgun (WGS) entry which is preliminary data.</text>
</comment>
<dbReference type="Proteomes" id="UP001056120">
    <property type="component" value="Linkage Group LG05"/>
</dbReference>
<accession>A0ACB9J8M8</accession>
<sequence length="109" mass="12869">MLIRFGTVKKLSSYPTIICSQPIKEQIQMLISLGISHMSKGSNIFYDIRDLSSFKVSCLCVLESCFILLYVIIIYNPMFYKCYNEIDYIFSHNNHDYKCLCHVYYSIFF</sequence>
<evidence type="ECO:0000313" key="2">
    <source>
        <dbReference type="Proteomes" id="UP001056120"/>
    </source>
</evidence>
<reference evidence="2" key="1">
    <citation type="journal article" date="2022" name="Mol. Ecol. Resour.">
        <title>The genomes of chicory, endive, great burdock and yacon provide insights into Asteraceae palaeo-polyploidization history and plant inulin production.</title>
        <authorList>
            <person name="Fan W."/>
            <person name="Wang S."/>
            <person name="Wang H."/>
            <person name="Wang A."/>
            <person name="Jiang F."/>
            <person name="Liu H."/>
            <person name="Zhao H."/>
            <person name="Xu D."/>
            <person name="Zhang Y."/>
        </authorList>
    </citation>
    <scope>NUCLEOTIDE SEQUENCE [LARGE SCALE GENOMIC DNA]</scope>
    <source>
        <strain evidence="2">cv. Yunnan</strain>
    </source>
</reference>
<dbReference type="EMBL" id="CM042022">
    <property type="protein sequence ID" value="KAI3816033.1"/>
    <property type="molecule type" value="Genomic_DNA"/>
</dbReference>
<keyword evidence="2" id="KW-1185">Reference proteome</keyword>
<protein>
    <submittedName>
        <fullName evidence="1">Uncharacterized protein</fullName>
    </submittedName>
</protein>
<proteinExistence type="predicted"/>
<organism evidence="1 2">
    <name type="scientific">Smallanthus sonchifolius</name>
    <dbReference type="NCBI Taxonomy" id="185202"/>
    <lineage>
        <taxon>Eukaryota</taxon>
        <taxon>Viridiplantae</taxon>
        <taxon>Streptophyta</taxon>
        <taxon>Embryophyta</taxon>
        <taxon>Tracheophyta</taxon>
        <taxon>Spermatophyta</taxon>
        <taxon>Magnoliopsida</taxon>
        <taxon>eudicotyledons</taxon>
        <taxon>Gunneridae</taxon>
        <taxon>Pentapetalae</taxon>
        <taxon>asterids</taxon>
        <taxon>campanulids</taxon>
        <taxon>Asterales</taxon>
        <taxon>Asteraceae</taxon>
        <taxon>Asteroideae</taxon>
        <taxon>Heliantheae alliance</taxon>
        <taxon>Millerieae</taxon>
        <taxon>Smallanthus</taxon>
    </lineage>
</organism>